<organism evidence="1">
    <name type="scientific">Anguilla anguilla</name>
    <name type="common">European freshwater eel</name>
    <name type="synonym">Muraena anguilla</name>
    <dbReference type="NCBI Taxonomy" id="7936"/>
    <lineage>
        <taxon>Eukaryota</taxon>
        <taxon>Metazoa</taxon>
        <taxon>Chordata</taxon>
        <taxon>Craniata</taxon>
        <taxon>Vertebrata</taxon>
        <taxon>Euteleostomi</taxon>
        <taxon>Actinopterygii</taxon>
        <taxon>Neopterygii</taxon>
        <taxon>Teleostei</taxon>
        <taxon>Anguilliformes</taxon>
        <taxon>Anguillidae</taxon>
        <taxon>Anguilla</taxon>
    </lineage>
</organism>
<name>A0A0E9PJD2_ANGAN</name>
<reference evidence="1" key="2">
    <citation type="journal article" date="2015" name="Fish Shellfish Immunol.">
        <title>Early steps in the European eel (Anguilla anguilla)-Vibrio vulnificus interaction in the gills: Role of the RtxA13 toxin.</title>
        <authorList>
            <person name="Callol A."/>
            <person name="Pajuelo D."/>
            <person name="Ebbesson L."/>
            <person name="Teles M."/>
            <person name="MacKenzie S."/>
            <person name="Amaro C."/>
        </authorList>
    </citation>
    <scope>NUCLEOTIDE SEQUENCE</scope>
</reference>
<dbReference type="EMBL" id="GBXM01103943">
    <property type="protein sequence ID" value="JAH04634.1"/>
    <property type="molecule type" value="Transcribed_RNA"/>
</dbReference>
<accession>A0A0E9PJD2</accession>
<evidence type="ECO:0000313" key="1">
    <source>
        <dbReference type="EMBL" id="JAH04634.1"/>
    </source>
</evidence>
<sequence>MLFRPNPLMNISKAARQLCFRDVQSLCSDQGRQALCKYS</sequence>
<reference evidence="1" key="1">
    <citation type="submission" date="2014-11" db="EMBL/GenBank/DDBJ databases">
        <authorList>
            <person name="Amaro Gonzalez C."/>
        </authorList>
    </citation>
    <scope>NUCLEOTIDE SEQUENCE</scope>
</reference>
<protein>
    <submittedName>
        <fullName evidence="1">Uncharacterized protein</fullName>
    </submittedName>
</protein>
<proteinExistence type="predicted"/>
<dbReference type="AlphaFoldDB" id="A0A0E9PJD2"/>